<evidence type="ECO:0000313" key="1">
    <source>
        <dbReference type="EMBL" id="QIG72843.1"/>
    </source>
</evidence>
<dbReference type="Proteomes" id="UP000655883">
    <property type="component" value="Segment"/>
</dbReference>
<accession>A0A7S5UWY6</accession>
<dbReference type="EMBL" id="MN988525">
    <property type="protein sequence ID" value="QIG72843.1"/>
    <property type="molecule type" value="Genomic_DNA"/>
</dbReference>
<reference evidence="1 2" key="1">
    <citation type="submission" date="2020-01" db="EMBL/GenBank/DDBJ databases">
        <title>Patterns of diversity and host range of bacteriophage communities associated with bean-nodulatin bacteria.</title>
        <authorList>
            <person name="Vann Cauwenberghe J."/>
            <person name="Santamaria R.I."/>
            <person name="Bustos P."/>
            <person name="Juarez S."/>
            <person name="Gonzalez V."/>
        </authorList>
    </citation>
    <scope>NUCLEOTIDE SEQUENCE [LARGE SCALE GENOMIC DNA]</scope>
    <source>
        <strain evidence="2">RHph</strain>
    </source>
</reference>
<gene>
    <name evidence="1" type="ORF">EVB97_298</name>
</gene>
<evidence type="ECO:0000313" key="2">
    <source>
        <dbReference type="Proteomes" id="UP000655883"/>
    </source>
</evidence>
<name>A0A7S5UWY6_9CAUD</name>
<keyword evidence="2" id="KW-1185">Reference proteome</keyword>
<proteinExistence type="predicted"/>
<sequence>MSDEVNKTVVTREEHRGTACKYYDTRGKAYDAIITEVWGPQCVNLVYVNDVEGQKDSYGQKLIRSCSVMHGSVQQAHGNYWMLPGETRVSKYVHDSAI</sequence>
<protein>
    <submittedName>
        <fullName evidence="1">Uncharacterized protein</fullName>
    </submittedName>
</protein>
<organism evidence="1 2">
    <name type="scientific">Rhizobium phage RHph_Y65</name>
    <dbReference type="NCBI Taxonomy" id="2509785"/>
    <lineage>
        <taxon>Viruses</taxon>
        <taxon>Duplodnaviria</taxon>
        <taxon>Heunggongvirae</taxon>
        <taxon>Uroviricota</taxon>
        <taxon>Caudoviricetes</taxon>
        <taxon>Kleczkowskaviridae</taxon>
        <taxon>Cuauhnahuacvirus</taxon>
        <taxon>Cuauhnahuacvirus Y65</taxon>
    </lineage>
</organism>